<name>A0A410N6W4_HFTV1</name>
<sequence length="341" mass="36016">MVAIRSEGVSETQQNLEGVENAMEDTADSAGDSAAELETFSKRFKGAMGAAVSALAIGTAGLLSQVPVVGEAMGGLGAIIDALTMKIDEDARPAVGSFTDDLYEVAEATYEADSSLEAFQTALDGVNTAIDDVAVSTLQTEIEELTGITIPKNWLDFGWDIMTLDARQTMDNIETIINEFPEDFGTMLKSIDPRAKKGWDILTKSADMFINDLTSRIDSGVNDVRGFFTGLASDLNEWGGNVASDAREWGTNLIDKFTGGIRSKISGLRNWLSELRNIGAEVGIDVPTIGGGGDGGGGGGNSSRQPFAGGFFGGGNATIDGRQISESTGRYRSDPSRRRGI</sequence>
<dbReference type="EMDB" id="EMD-51866"/>
<dbReference type="EMBL" id="MG550112">
    <property type="protein sequence ID" value="QAS68873.1"/>
    <property type="molecule type" value="Genomic_DNA"/>
</dbReference>
<feature type="region of interest" description="Disordered" evidence="1">
    <location>
        <begin position="290"/>
        <end position="341"/>
    </location>
</feature>
<proteinExistence type="evidence at protein level"/>
<dbReference type="Proteomes" id="UP000289930">
    <property type="component" value="Segment"/>
</dbReference>
<keyword evidence="3" id="KW-1185">Reference proteome</keyword>
<dbReference type="PDB" id="9H4P">
    <property type="method" value="EM"/>
    <property type="resolution" value="2.44 A"/>
    <property type="chains" value="QE/QF/QG/QH/QI/QJ=1-341"/>
</dbReference>
<accession>A0A410N6W4</accession>
<gene>
    <name evidence="2" type="ORF">HFTV1-gp40</name>
</gene>
<reference evidence="5" key="3">
    <citation type="submission" date="2024-10" db="PDB data bank">
        <title>The baseplate assembly of Haloferax tailed virus 1.</title>
        <authorList>
            <person name="Zhang D."/>
            <person name="Daum B."/>
            <person name="Isupov M.N."/>
            <person name="McLaren M."/>
            <person name="Oksanen H."/>
            <person name="Quax T.E.F."/>
            <person name="Schwarzer S."/>
            <person name="Gold V.A.M."/>
            <person name="Stuart W."/>
        </authorList>
    </citation>
    <scope>STRUCTURE BY ELECTRON MICROSCOPY (2.60 ANGSTROMS)</scope>
</reference>
<evidence type="ECO:0007829" key="5">
    <source>
        <dbReference type="PDB" id="9H7V"/>
    </source>
</evidence>
<evidence type="ECO:0007829" key="4">
    <source>
        <dbReference type="PDB" id="9H4P"/>
    </source>
</evidence>
<evidence type="ECO:0000313" key="2">
    <source>
        <dbReference type="EMBL" id="QAS68873.1"/>
    </source>
</evidence>
<evidence type="ECO:0000256" key="1">
    <source>
        <dbReference type="SAM" id="MobiDB-lite"/>
    </source>
</evidence>
<evidence type="ECO:0000313" key="3">
    <source>
        <dbReference type="Proteomes" id="UP000289930"/>
    </source>
</evidence>
<feature type="compositionally biased region" description="Gly residues" evidence="1">
    <location>
        <begin position="290"/>
        <end position="301"/>
    </location>
</feature>
<protein>
    <submittedName>
        <fullName evidence="2">Phate tail tape measure protein</fullName>
    </submittedName>
</protein>
<reference evidence="4" key="2">
    <citation type="submission" date="2024-10" db="PDB data bank">
        <title>CryoEM structure of Haloferax tailed virus.</title>
        <authorList>
            <person name="Zhang D."/>
            <person name="Daum B."/>
            <person name="Isupov M.N."/>
            <person name="McLaren M."/>
            <person name="Oksanen H."/>
            <person name="Quax T.E.F."/>
            <person name="Schwarzer S."/>
            <person name="Gold V.A.M."/>
            <person name="Stuart W."/>
        </authorList>
    </citation>
    <scope>STRUCTURE BY ELECTRON MICROSCOPY (2.44 ANGSTROMS)</scope>
</reference>
<feature type="compositionally biased region" description="Basic and acidic residues" evidence="1">
    <location>
        <begin position="329"/>
        <end position="341"/>
    </location>
</feature>
<dbReference type="EMDB" id="EMD-51915"/>
<organism evidence="2">
    <name type="scientific">Haloferax tailed virus 1</name>
    <name type="common">HFTV1</name>
    <dbReference type="NCBI Taxonomy" id="2507575"/>
    <lineage>
        <taxon>Viruses</taxon>
        <taxon>Duplodnaviria</taxon>
        <taxon>Heunggongvirae</taxon>
        <taxon>Uroviricota</taxon>
        <taxon>Caudoviricetes</taxon>
        <taxon>Kirjokansivirales</taxon>
        <taxon>Haloferuviridae</taxon>
        <taxon>Retbasiphovirus</taxon>
        <taxon>Retbasiphovirus hantatum</taxon>
        <taxon>Retbasiphovirus HFTV1</taxon>
    </lineage>
</organism>
<reference evidence="2" key="1">
    <citation type="journal article" date="2019" name="Environ. Microbiol.">
        <title>Novel haloarchaeal viruses from Lake Retba infecting Haloferax and Halorubrum species.</title>
        <authorList>
            <person name="Mizuno C.M."/>
            <person name="Prajapati B."/>
            <person name="Lucas-Staat S."/>
            <person name="Sime-Ngando T."/>
            <person name="Forterre P."/>
            <person name="Bamford D.H."/>
            <person name="Prangishvili D."/>
            <person name="Krupovic M."/>
            <person name="Oksanen H.M."/>
        </authorList>
    </citation>
    <scope>NUCLEOTIDE SEQUENCE</scope>
</reference>
<keyword evidence="4 5" id="KW-0002">3D-structure</keyword>
<dbReference type="PDB" id="9H7V">
    <property type="method" value="EM"/>
    <property type="resolution" value="2.60 A"/>
    <property type="chains" value="QE/QF/QG/QH/QI/QJ=1-341"/>
</dbReference>